<evidence type="ECO:0000313" key="2">
    <source>
        <dbReference type="Proteomes" id="UP000296049"/>
    </source>
</evidence>
<gene>
    <name evidence="1" type="ORF">Anapl_12838</name>
</gene>
<reference evidence="2" key="1">
    <citation type="journal article" date="2013" name="Nat. Genet.">
        <title>The duck genome and transcriptome provide insight into an avian influenza virus reservoir species.</title>
        <authorList>
            <person name="Huang Y."/>
            <person name="Li Y."/>
            <person name="Burt D.W."/>
            <person name="Chen H."/>
            <person name="Zhang Y."/>
            <person name="Qian W."/>
            <person name="Kim H."/>
            <person name="Gan S."/>
            <person name="Zhao Y."/>
            <person name="Li J."/>
            <person name="Yi K."/>
            <person name="Feng H."/>
            <person name="Zhu P."/>
            <person name="Li B."/>
            <person name="Liu Q."/>
            <person name="Fairley S."/>
            <person name="Magor K.E."/>
            <person name="Du Z."/>
            <person name="Hu X."/>
            <person name="Goodman L."/>
            <person name="Tafer H."/>
            <person name="Vignal A."/>
            <person name="Lee T."/>
            <person name="Kim K.W."/>
            <person name="Sheng Z."/>
            <person name="An Y."/>
            <person name="Searle S."/>
            <person name="Herrero J."/>
            <person name="Groenen M.A."/>
            <person name="Crooijmans R.P."/>
            <person name="Faraut T."/>
            <person name="Cai Q."/>
            <person name="Webster R.G."/>
            <person name="Aldridge J.R."/>
            <person name="Warren W.C."/>
            <person name="Bartschat S."/>
            <person name="Kehr S."/>
            <person name="Marz M."/>
            <person name="Stadler P.F."/>
            <person name="Smith J."/>
            <person name="Kraus R.H."/>
            <person name="Zhao Y."/>
            <person name="Ren L."/>
            <person name="Fei J."/>
            <person name="Morisson M."/>
            <person name="Kaiser P."/>
            <person name="Griffin D.K."/>
            <person name="Rao M."/>
            <person name="Pitel F."/>
            <person name="Wang J."/>
            <person name="Li N."/>
        </authorList>
    </citation>
    <scope>NUCLEOTIDE SEQUENCE [LARGE SCALE GENOMIC DNA]</scope>
</reference>
<dbReference type="Proteomes" id="UP000296049">
    <property type="component" value="Unassembled WGS sequence"/>
</dbReference>
<name>R0LXH1_ANAPL</name>
<proteinExistence type="predicted"/>
<protein>
    <submittedName>
        <fullName evidence="1">Uncharacterized protein</fullName>
    </submittedName>
</protein>
<dbReference type="AlphaFoldDB" id="R0LXH1"/>
<dbReference type="EMBL" id="KB742611">
    <property type="protein sequence ID" value="EOB06480.1"/>
    <property type="molecule type" value="Genomic_DNA"/>
</dbReference>
<sequence length="163" mass="18346">MRHLKRSNKQLEERTHLLASSKCTDTQQGYESILVEVMFTVLMNKQESFLPSRNESVKFGSGESPHDSEFPVLKQGSLTGFTLEFSLMMTCCCGSQPPEQNWQDACLCLKPTNIAASVTVKITAIFQCTDLWMQDLIALKMCSTYLKFAVSFSLLSLAHFSEQ</sequence>
<evidence type="ECO:0000313" key="1">
    <source>
        <dbReference type="EMBL" id="EOB06480.1"/>
    </source>
</evidence>
<keyword evidence="2" id="KW-1185">Reference proteome</keyword>
<accession>R0LXH1</accession>
<organism evidence="1 2">
    <name type="scientific">Anas platyrhynchos</name>
    <name type="common">Mallard</name>
    <name type="synonym">Anas boschas</name>
    <dbReference type="NCBI Taxonomy" id="8839"/>
    <lineage>
        <taxon>Eukaryota</taxon>
        <taxon>Metazoa</taxon>
        <taxon>Chordata</taxon>
        <taxon>Craniata</taxon>
        <taxon>Vertebrata</taxon>
        <taxon>Euteleostomi</taxon>
        <taxon>Archelosauria</taxon>
        <taxon>Archosauria</taxon>
        <taxon>Dinosauria</taxon>
        <taxon>Saurischia</taxon>
        <taxon>Theropoda</taxon>
        <taxon>Coelurosauria</taxon>
        <taxon>Aves</taxon>
        <taxon>Neognathae</taxon>
        <taxon>Galloanserae</taxon>
        <taxon>Anseriformes</taxon>
        <taxon>Anatidae</taxon>
        <taxon>Anatinae</taxon>
        <taxon>Anas</taxon>
    </lineage>
</organism>